<dbReference type="Pfam" id="PF08264">
    <property type="entry name" value="Anticodon_1"/>
    <property type="match status" value="1"/>
</dbReference>
<feature type="coiled-coil region" evidence="11">
    <location>
        <begin position="884"/>
        <end position="960"/>
    </location>
</feature>
<evidence type="ECO:0000256" key="11">
    <source>
        <dbReference type="HAMAP-Rule" id="MF_02004"/>
    </source>
</evidence>
<dbReference type="PANTHER" id="PTHR11946:SF93">
    <property type="entry name" value="VALINE--TRNA LIGASE, CHLOROPLASTIC_MITOCHONDRIAL 2"/>
    <property type="match status" value="1"/>
</dbReference>
<dbReference type="GO" id="GO:0005829">
    <property type="term" value="C:cytosol"/>
    <property type="evidence" value="ECO:0007669"/>
    <property type="project" value="TreeGrafter"/>
</dbReference>
<dbReference type="InterPro" id="IPR037118">
    <property type="entry name" value="Val-tRNA_synth_C_sf"/>
</dbReference>
<dbReference type="InterPro" id="IPR033705">
    <property type="entry name" value="Anticodon_Ia_Val"/>
</dbReference>
<dbReference type="Proteomes" id="UP000066321">
    <property type="component" value="Chromosome"/>
</dbReference>
<dbReference type="FunFam" id="3.40.50.620:FF:000032">
    <property type="entry name" value="Valine--tRNA ligase"/>
    <property type="match status" value="1"/>
</dbReference>
<name>A0A0M3RSJ3_9GAMM</name>
<evidence type="ECO:0000256" key="6">
    <source>
        <dbReference type="ARBA" id="ARBA00022840"/>
    </source>
</evidence>
<dbReference type="CDD" id="cd00817">
    <property type="entry name" value="ValRS_core"/>
    <property type="match status" value="1"/>
</dbReference>
<feature type="binding site" evidence="11">
    <location>
        <position position="558"/>
    </location>
    <ligand>
        <name>ATP</name>
        <dbReference type="ChEBI" id="CHEBI:30616"/>
    </ligand>
</feature>
<dbReference type="OrthoDB" id="9810365at2"/>
<comment type="domain">
    <text evidence="11">The C-terminal coiled-coil domain is crucial for aminoacylation activity.</text>
</comment>
<evidence type="ECO:0000256" key="3">
    <source>
        <dbReference type="ARBA" id="ARBA00022490"/>
    </source>
</evidence>
<evidence type="ECO:0000256" key="8">
    <source>
        <dbReference type="ARBA" id="ARBA00023054"/>
    </source>
</evidence>
<keyword evidence="7 11" id="KW-0648">Protein biosynthesis</keyword>
<dbReference type="KEGG" id="baph:IX46_01885"/>
<dbReference type="SUPFAM" id="SSF52374">
    <property type="entry name" value="Nucleotidylyl transferase"/>
    <property type="match status" value="1"/>
</dbReference>
<feature type="domain" description="Valyl-tRNA synthetase tRNA-binding arm" evidence="14">
    <location>
        <begin position="890"/>
        <end position="947"/>
    </location>
</feature>
<dbReference type="NCBIfam" id="TIGR00422">
    <property type="entry name" value="valS"/>
    <property type="match status" value="1"/>
</dbReference>
<dbReference type="Gene3D" id="1.10.730.10">
    <property type="entry name" value="Isoleucyl-tRNA Synthetase, Domain 1"/>
    <property type="match status" value="1"/>
</dbReference>
<evidence type="ECO:0000259" key="12">
    <source>
        <dbReference type="Pfam" id="PF00133"/>
    </source>
</evidence>
<comment type="domain">
    <text evidence="11">ValRS has two distinct active sites: one for aminoacylation and one for editing. The misactivated threonine is translocated from the active site to the editing site.</text>
</comment>
<feature type="domain" description="Aminoacyl-tRNA synthetase class Ia" evidence="12">
    <location>
        <begin position="14"/>
        <end position="632"/>
    </location>
</feature>
<evidence type="ECO:0000313" key="15">
    <source>
        <dbReference type="EMBL" id="ALD15306.1"/>
    </source>
</evidence>
<dbReference type="EC" id="6.1.1.9" evidence="11"/>
<comment type="catalytic activity">
    <reaction evidence="10 11">
        <text>tRNA(Val) + L-valine + ATP = L-valyl-tRNA(Val) + AMP + diphosphate</text>
        <dbReference type="Rhea" id="RHEA:10704"/>
        <dbReference type="Rhea" id="RHEA-COMP:9672"/>
        <dbReference type="Rhea" id="RHEA-COMP:9708"/>
        <dbReference type="ChEBI" id="CHEBI:30616"/>
        <dbReference type="ChEBI" id="CHEBI:33019"/>
        <dbReference type="ChEBI" id="CHEBI:57762"/>
        <dbReference type="ChEBI" id="CHEBI:78442"/>
        <dbReference type="ChEBI" id="CHEBI:78537"/>
        <dbReference type="ChEBI" id="CHEBI:456215"/>
        <dbReference type="EC" id="6.1.1.9"/>
    </reaction>
</comment>
<dbReference type="InterPro" id="IPR009080">
    <property type="entry name" value="tRNAsynth_Ia_anticodon-bd"/>
</dbReference>
<evidence type="ECO:0000256" key="10">
    <source>
        <dbReference type="ARBA" id="ARBA00047552"/>
    </source>
</evidence>
<dbReference type="GO" id="GO:0004832">
    <property type="term" value="F:valine-tRNA ligase activity"/>
    <property type="evidence" value="ECO:0007669"/>
    <property type="project" value="UniProtKB-UniRule"/>
</dbReference>
<dbReference type="HAMAP" id="MF_02004">
    <property type="entry name" value="Val_tRNA_synth_type1"/>
    <property type="match status" value="1"/>
</dbReference>
<dbReference type="RefSeq" id="WP_053940310.1">
    <property type="nucleotide sequence ID" value="NZ_CP009253.1"/>
</dbReference>
<keyword evidence="5 11" id="KW-0547">Nucleotide-binding</keyword>
<dbReference type="PATRIC" id="fig|1265350.3.peg.358"/>
<dbReference type="GO" id="GO:0005524">
    <property type="term" value="F:ATP binding"/>
    <property type="evidence" value="ECO:0007669"/>
    <property type="project" value="UniProtKB-UniRule"/>
</dbReference>
<protein>
    <recommendedName>
        <fullName evidence="11">Valine--tRNA ligase</fullName>
        <ecNumber evidence="11">6.1.1.9</ecNumber>
    </recommendedName>
    <alternativeName>
        <fullName evidence="11">Valyl-tRNA synthetase</fullName>
        <shortName evidence="11">ValRS</shortName>
    </alternativeName>
</protein>
<evidence type="ECO:0000256" key="7">
    <source>
        <dbReference type="ARBA" id="ARBA00022917"/>
    </source>
</evidence>
<evidence type="ECO:0000256" key="5">
    <source>
        <dbReference type="ARBA" id="ARBA00022741"/>
    </source>
</evidence>
<dbReference type="InterPro" id="IPR013155">
    <property type="entry name" value="M/V/L/I-tRNA-synth_anticd-bd"/>
</dbReference>
<dbReference type="GO" id="GO:0002161">
    <property type="term" value="F:aminoacyl-tRNA deacylase activity"/>
    <property type="evidence" value="ECO:0007669"/>
    <property type="project" value="InterPro"/>
</dbReference>
<keyword evidence="9 11" id="KW-0030">Aminoacyl-tRNA synthetase</keyword>
<dbReference type="Pfam" id="PF10458">
    <property type="entry name" value="Val_tRNA-synt_C"/>
    <property type="match status" value="1"/>
</dbReference>
<dbReference type="InterPro" id="IPR014729">
    <property type="entry name" value="Rossmann-like_a/b/a_fold"/>
</dbReference>
<keyword evidence="6 11" id="KW-0067">ATP-binding</keyword>
<comment type="function">
    <text evidence="11">Catalyzes the attachment of valine to tRNA(Val). As ValRS can inadvertently accommodate and process structurally similar amino acids such as threonine, to avoid such errors, it has a 'posttransfer' editing activity that hydrolyzes mischarged Thr-tRNA(Val) in a tRNA-dependent manner.</text>
</comment>
<comment type="similarity">
    <text evidence="11">Belongs to the class-I aminoacyl-tRNA synthetase family. ValS type 1 subfamily.</text>
</comment>
<dbReference type="PANTHER" id="PTHR11946">
    <property type="entry name" value="VALYL-TRNA SYNTHETASES"/>
    <property type="match status" value="1"/>
</dbReference>
<evidence type="ECO:0000313" key="16">
    <source>
        <dbReference type="Proteomes" id="UP000066321"/>
    </source>
</evidence>
<dbReference type="Pfam" id="PF00133">
    <property type="entry name" value="tRNA-synt_1"/>
    <property type="match status" value="1"/>
</dbReference>
<dbReference type="InterPro" id="IPR009008">
    <property type="entry name" value="Val/Leu/Ile-tRNA-synth_edit"/>
</dbReference>
<reference evidence="15 16" key="1">
    <citation type="journal article" date="2015" name="J Genomics">
        <title>Whole Genome Sequence of the Soybean Aphid Endosymbiont Buchnera aphidicola and Genetic Differentiation among Biotype-Specific Strains.</title>
        <authorList>
            <person name="Cassone B.J."/>
            <person name="Wenger J.A."/>
            <person name="Michel A.P."/>
        </authorList>
    </citation>
    <scope>NUCLEOTIDE SEQUENCE [LARGE SCALE GENOMIC DNA]</scope>
    <source>
        <strain evidence="15 16">BAg</strain>
    </source>
</reference>
<dbReference type="FunFam" id="3.40.50.620:FF:000073">
    <property type="entry name" value="Valine--tRNA ligase"/>
    <property type="match status" value="1"/>
</dbReference>
<comment type="subunit">
    <text evidence="2 11">Monomer.</text>
</comment>
<proteinExistence type="inferred from homology"/>
<dbReference type="SUPFAM" id="SSF50677">
    <property type="entry name" value="ValRS/IleRS/LeuRS editing domain"/>
    <property type="match status" value="1"/>
</dbReference>
<dbReference type="InterPro" id="IPR001412">
    <property type="entry name" value="aa-tRNA-synth_I_CS"/>
</dbReference>
<evidence type="ECO:0000259" key="14">
    <source>
        <dbReference type="Pfam" id="PF10458"/>
    </source>
</evidence>
<feature type="short sequence motif" description="'KMSKS' region" evidence="11">
    <location>
        <begin position="555"/>
        <end position="559"/>
    </location>
</feature>
<keyword evidence="4 11" id="KW-0436">Ligase</keyword>
<dbReference type="SUPFAM" id="SSF47323">
    <property type="entry name" value="Anticodon-binding domain of a subclass of class I aminoacyl-tRNA synthetases"/>
    <property type="match status" value="1"/>
</dbReference>
<evidence type="ECO:0000256" key="2">
    <source>
        <dbReference type="ARBA" id="ARBA00011245"/>
    </source>
</evidence>
<dbReference type="PRINTS" id="PR00986">
    <property type="entry name" value="TRNASYNTHVAL"/>
</dbReference>
<dbReference type="CDD" id="cd07962">
    <property type="entry name" value="Anticodon_Ia_Val"/>
    <property type="match status" value="1"/>
</dbReference>
<dbReference type="AlphaFoldDB" id="A0A0M3RSJ3"/>
<accession>A0A0M3RSJ3</accession>
<keyword evidence="3 11" id="KW-0963">Cytoplasm</keyword>
<comment type="subcellular location">
    <subcellularLocation>
        <location evidence="1 11">Cytoplasm</location>
    </subcellularLocation>
</comment>
<gene>
    <name evidence="11" type="primary">valS</name>
    <name evidence="15" type="ORF">IX46_01885</name>
</gene>
<sequence length="966" mass="114588">MEKTYNPQHIEESLYNFWEKNGYFKPSNDATQPSFCIMMPPPNITGNLHMGHAFQQTIMDILIRYHRMQGKNTLWQVGTDHAGIATQVLVERDIYLTENKTKKDYHRDDFIKKIWSWKNKYNLIVTKQMRRLGNSVDWDREKFTLDPDICNAVKEAFVIFYKDNLIYQKKRLVHWDSKLETVISDLEVEHRLVKSKKWFIRYPVFFNQKKNNQQIQYLTVTTTRPETLLGDTALVINPQDKNYQQFIGQFVICPLVNRIIPVISDQYADLKKGTGCVKITPAHDFNDYQVGLRHKLPMINIFTFDGKIKNNFDVYNYKGEISNIYSSLVPNKFQNLDIISARIKVIEEIKKIGLLEKVEECEILTPHSDRSGVIIQPMLTNQWYLKTSKLANLAISAVKEKKINFIPSKYEAMYLSWMNNIEDWCISRQLWWGHRIPVWYDCKKNIYVGRDENEIRKNYKISNDIKLIQDEDVLDTWFSSGLWTFSTLGWPKKTKFLKVFHSTNVLVSGFDIIFFWIARMIMLTMYLVKDNFGISQVPFENVYITGLIRDEEGQKMSKSKGNVIDPLDMIDGITLNDLIKKRTHNLLKPQLSYKIKKRTIKQFPNGISPTGTDALRFTFCALASNTRDIKWDMSRLRGYRNFCNKLWNASRFVLMNTNNHRFFHFEINDNMMFINKWILTEFNKVVKLYRNSLDNYRFDVSANILYDFTWNTFCDWYLEFVKLIIKSGSSQDVYYTKNILVDILEKLLKLLHPIIPFITETIWQRVKKIKNIKEKTIMLQPFPKYNNLFFNEKILLDMHWIKKIIIALRNIRSEMKIGSKTLLSLFLKNVSYDREKIIQENFLLLKNIVHLDKIEIVSKKYKEPLLSIKKIIDGVEILIPIFDIIDKKIELKRLNKEIKNITLKIISIKEKILNQDFLRYAPQNIIQKEKEKLKNLNEIYSKLSRQIKIFNNLLNENENNLSRDKM</sequence>
<dbReference type="NCBIfam" id="NF004349">
    <property type="entry name" value="PRK05729.1"/>
    <property type="match status" value="1"/>
</dbReference>
<feature type="domain" description="Methionyl/Valyl/Leucyl/Isoleucyl-tRNA synthetase anticodon-binding" evidence="13">
    <location>
        <begin position="675"/>
        <end position="824"/>
    </location>
</feature>
<feature type="short sequence motif" description="'HIGH' region" evidence="11">
    <location>
        <begin position="42"/>
        <end position="52"/>
    </location>
</feature>
<dbReference type="InterPro" id="IPR019499">
    <property type="entry name" value="Val-tRNA_synth_tRNA-bd"/>
</dbReference>
<dbReference type="InterPro" id="IPR010978">
    <property type="entry name" value="tRNA-bd_arm"/>
</dbReference>
<organism evidence="15 16">
    <name type="scientific">Buchnera aphidicola</name>
    <name type="common">Aphis glycines</name>
    <dbReference type="NCBI Taxonomy" id="1265350"/>
    <lineage>
        <taxon>Bacteria</taxon>
        <taxon>Pseudomonadati</taxon>
        <taxon>Pseudomonadota</taxon>
        <taxon>Gammaproteobacteria</taxon>
        <taxon>Enterobacterales</taxon>
        <taxon>Erwiniaceae</taxon>
        <taxon>Buchnera</taxon>
    </lineage>
</organism>
<keyword evidence="8 11" id="KW-0175">Coiled coil</keyword>
<evidence type="ECO:0000256" key="9">
    <source>
        <dbReference type="ARBA" id="ARBA00023146"/>
    </source>
</evidence>
<dbReference type="SUPFAM" id="SSF46589">
    <property type="entry name" value="tRNA-binding arm"/>
    <property type="match status" value="1"/>
</dbReference>
<evidence type="ECO:0000256" key="1">
    <source>
        <dbReference type="ARBA" id="ARBA00004496"/>
    </source>
</evidence>
<dbReference type="Gene3D" id="1.10.287.380">
    <property type="entry name" value="Valyl-tRNA synthetase, C-terminal domain"/>
    <property type="match status" value="1"/>
</dbReference>
<dbReference type="STRING" id="1265350.IX46_01885"/>
<dbReference type="InterPro" id="IPR002303">
    <property type="entry name" value="Valyl-tRNA_ligase"/>
</dbReference>
<dbReference type="FunFam" id="3.90.740.10:FF:000004">
    <property type="entry name" value="Valine--tRNA ligase"/>
    <property type="match status" value="1"/>
</dbReference>
<dbReference type="EMBL" id="CP009253">
    <property type="protein sequence ID" value="ALD15306.1"/>
    <property type="molecule type" value="Genomic_DNA"/>
</dbReference>
<dbReference type="Gene3D" id="3.40.50.620">
    <property type="entry name" value="HUPs"/>
    <property type="match status" value="2"/>
</dbReference>
<dbReference type="GO" id="GO:0006438">
    <property type="term" value="P:valyl-tRNA aminoacylation"/>
    <property type="evidence" value="ECO:0007669"/>
    <property type="project" value="UniProtKB-UniRule"/>
</dbReference>
<dbReference type="InterPro" id="IPR002300">
    <property type="entry name" value="aa-tRNA-synth_Ia"/>
</dbReference>
<dbReference type="PROSITE" id="PS00178">
    <property type="entry name" value="AA_TRNA_LIGASE_I"/>
    <property type="match status" value="1"/>
</dbReference>
<evidence type="ECO:0000259" key="13">
    <source>
        <dbReference type="Pfam" id="PF08264"/>
    </source>
</evidence>
<evidence type="ECO:0000256" key="4">
    <source>
        <dbReference type="ARBA" id="ARBA00022598"/>
    </source>
</evidence>